<sequence length="82" mass="9624">MIKERKRTYTQEEVNELKKWFDSQELPPTMQIDKAAFTPNLKDTVDMLFEQAYVCYENPKMQGCLYLLEKIKSNLEKNGTGA</sequence>
<dbReference type="GeneID" id="5304027"/>
<dbReference type="PATRIC" id="fig|1339352.3.peg.2156"/>
<evidence type="ECO:0000313" key="3">
    <source>
        <dbReference type="Proteomes" id="UP000027661"/>
    </source>
</evidence>
<reference evidence="2 3" key="1">
    <citation type="submission" date="2014-04" db="EMBL/GenBank/DDBJ databases">
        <authorList>
            <person name="Sears C."/>
            <person name="Carroll K."/>
            <person name="Sack B.R."/>
            <person name="Qadri F."/>
            <person name="Myers L.L."/>
            <person name="Chung G.-T."/>
            <person name="Escheverria P."/>
            <person name="Fraser C.M."/>
            <person name="Sadzewicz L."/>
            <person name="Shefchek K.A."/>
            <person name="Tallon L."/>
            <person name="Das S.P."/>
            <person name="Daugherty S."/>
            <person name="Mongodin E.F."/>
        </authorList>
    </citation>
    <scope>NUCLEOTIDE SEQUENCE [LARGE SCALE GENOMIC DNA]</scope>
    <source>
        <strain evidence="2 3">3975 RP4</strain>
    </source>
</reference>
<organism evidence="2 3">
    <name type="scientific">Phocaeicola vulgatus str. 3975 RP4</name>
    <dbReference type="NCBI Taxonomy" id="1339352"/>
    <lineage>
        <taxon>Bacteria</taxon>
        <taxon>Pseudomonadati</taxon>
        <taxon>Bacteroidota</taxon>
        <taxon>Bacteroidia</taxon>
        <taxon>Bacteroidales</taxon>
        <taxon>Bacteroidaceae</taxon>
        <taxon>Phocaeicola</taxon>
    </lineage>
</organism>
<evidence type="ECO:0000313" key="2">
    <source>
        <dbReference type="EMBL" id="KDS53815.1"/>
    </source>
</evidence>
<proteinExistence type="predicted"/>
<feature type="domain" description="DUF6965" evidence="1">
    <location>
        <begin position="12"/>
        <end position="77"/>
    </location>
</feature>
<dbReference type="AlphaFoldDB" id="A0A069SJ18"/>
<name>A0A069SJ18_PHOVU</name>
<dbReference type="InterPro" id="IPR054238">
    <property type="entry name" value="DUF6965"/>
</dbReference>
<dbReference type="Proteomes" id="UP000027661">
    <property type="component" value="Unassembled WGS sequence"/>
</dbReference>
<evidence type="ECO:0000259" key="1">
    <source>
        <dbReference type="Pfam" id="PF22292"/>
    </source>
</evidence>
<dbReference type="EMBL" id="JNHM01000028">
    <property type="protein sequence ID" value="KDS53815.1"/>
    <property type="molecule type" value="Genomic_DNA"/>
</dbReference>
<accession>A0A069SJ18</accession>
<dbReference type="Pfam" id="PF22292">
    <property type="entry name" value="DUF6965"/>
    <property type="match status" value="1"/>
</dbReference>
<comment type="caution">
    <text evidence="2">The sequence shown here is derived from an EMBL/GenBank/DDBJ whole genome shotgun (WGS) entry which is preliminary data.</text>
</comment>
<dbReference type="RefSeq" id="WP_005846577.1">
    <property type="nucleotide sequence ID" value="NZ_JNHM01000028.1"/>
</dbReference>
<gene>
    <name evidence="2" type="ORF">M099_2239</name>
</gene>
<protein>
    <recommendedName>
        <fullName evidence="1">DUF6965 domain-containing protein</fullName>
    </recommendedName>
</protein>